<dbReference type="EMBL" id="JADBEL010000012">
    <property type="protein sequence ID" value="MBE1555248.1"/>
    <property type="molecule type" value="Genomic_DNA"/>
</dbReference>
<proteinExistence type="predicted"/>
<feature type="transmembrane region" description="Helical" evidence="1">
    <location>
        <begin position="21"/>
        <end position="44"/>
    </location>
</feature>
<keyword evidence="3" id="KW-1185">Reference proteome</keyword>
<feature type="transmembrane region" description="Helical" evidence="1">
    <location>
        <begin position="50"/>
        <end position="70"/>
    </location>
</feature>
<keyword evidence="1" id="KW-0472">Membrane</keyword>
<sequence>MEVNSIWNKRFKDFYIEMANYFAVIAMSVLYSFIIFGSVFIYFYMKFIQWLPPSVSTEIIAAVVITFIFLQTRVRTFVKKADVVFLMPTEAALSSYFRNSILYSVFMDVIRLLIFMIVMSPLIKNKEVINLPFVLIILGLIILNIRLTWVEQWLTTKTQKVVHRSIRLILFSTALYFMFLGIWEISGIVIVVNFIIWFYVFGKRARGINWSFLINQEEKSKLKIYKFISLYIDVRHLERSFSRRRLLGWIVKKVVTHKQSSSHVYLFSHLFVRYDDFYYLYVRLSLIGFSIIYFLPDYGWIVALLLLFLTGYQLLPLQYSVNDSIRLYPISFNIFKKSFKKLIMNLLILQLIIINLALLIHVPEMKTFFSIVIELLFVYWFVHSFASKRISKDSIS</sequence>
<dbReference type="Pfam" id="PF05975">
    <property type="entry name" value="EcsB"/>
    <property type="match status" value="1"/>
</dbReference>
<dbReference type="RefSeq" id="WP_192598988.1">
    <property type="nucleotide sequence ID" value="NZ_JADBEL010000012.1"/>
</dbReference>
<feature type="transmembrane region" description="Helical" evidence="1">
    <location>
        <begin position="301"/>
        <end position="321"/>
    </location>
</feature>
<dbReference type="PIRSF" id="PIRSF037259">
    <property type="entry name" value="EcsB_ABC"/>
    <property type="match status" value="1"/>
</dbReference>
<reference evidence="2" key="1">
    <citation type="submission" date="2020-10" db="EMBL/GenBank/DDBJ databases">
        <title>Genomic Encyclopedia of Type Strains, Phase IV (KMG-IV): sequencing the most valuable type-strain genomes for metagenomic binning, comparative biology and taxonomic classification.</title>
        <authorList>
            <person name="Goeker M."/>
        </authorList>
    </citation>
    <scope>NUCLEOTIDE SEQUENCE</scope>
    <source>
        <strain evidence="2">DSM 13886</strain>
    </source>
</reference>
<accession>A0A927MII8</accession>
<evidence type="ECO:0000313" key="2">
    <source>
        <dbReference type="EMBL" id="MBE1555248.1"/>
    </source>
</evidence>
<organism evidence="2 3">
    <name type="scientific">Sporosarcina limicola</name>
    <dbReference type="NCBI Taxonomy" id="34101"/>
    <lineage>
        <taxon>Bacteria</taxon>
        <taxon>Bacillati</taxon>
        <taxon>Bacillota</taxon>
        <taxon>Bacilli</taxon>
        <taxon>Bacillales</taxon>
        <taxon>Caryophanaceae</taxon>
        <taxon>Sporosarcina</taxon>
    </lineage>
</organism>
<name>A0A927MII8_9BACL</name>
<feature type="transmembrane region" description="Helical" evidence="1">
    <location>
        <begin position="277"/>
        <end position="295"/>
    </location>
</feature>
<gene>
    <name evidence="2" type="ORF">H4683_002353</name>
</gene>
<evidence type="ECO:0000313" key="3">
    <source>
        <dbReference type="Proteomes" id="UP000658225"/>
    </source>
</evidence>
<keyword evidence="1" id="KW-1133">Transmembrane helix</keyword>
<keyword evidence="1" id="KW-0812">Transmembrane</keyword>
<feature type="transmembrane region" description="Helical" evidence="1">
    <location>
        <begin position="101"/>
        <end position="123"/>
    </location>
</feature>
<dbReference type="GO" id="GO:0016020">
    <property type="term" value="C:membrane"/>
    <property type="evidence" value="ECO:0007669"/>
    <property type="project" value="InterPro"/>
</dbReference>
<comment type="caution">
    <text evidence="2">The sequence shown here is derived from an EMBL/GenBank/DDBJ whole genome shotgun (WGS) entry which is preliminary data.</text>
</comment>
<dbReference type="InterPro" id="IPR010288">
    <property type="entry name" value="EcsB_ABC"/>
</dbReference>
<feature type="transmembrane region" description="Helical" evidence="1">
    <location>
        <begin position="368"/>
        <end position="386"/>
    </location>
</feature>
<dbReference type="Proteomes" id="UP000658225">
    <property type="component" value="Unassembled WGS sequence"/>
</dbReference>
<evidence type="ECO:0000256" key="1">
    <source>
        <dbReference type="SAM" id="Phobius"/>
    </source>
</evidence>
<protein>
    <submittedName>
        <fullName evidence="2">ABC-2 type transport system permease protein</fullName>
    </submittedName>
</protein>
<feature type="transmembrane region" description="Helical" evidence="1">
    <location>
        <begin position="129"/>
        <end position="149"/>
    </location>
</feature>
<feature type="transmembrane region" description="Helical" evidence="1">
    <location>
        <begin position="342"/>
        <end position="362"/>
    </location>
</feature>
<feature type="transmembrane region" description="Helical" evidence="1">
    <location>
        <begin position="185"/>
        <end position="202"/>
    </location>
</feature>
<feature type="transmembrane region" description="Helical" evidence="1">
    <location>
        <begin position="161"/>
        <end position="179"/>
    </location>
</feature>
<dbReference type="AlphaFoldDB" id="A0A927MII8"/>